<dbReference type="SUPFAM" id="SSF51735">
    <property type="entry name" value="NAD(P)-binding Rossmann-fold domains"/>
    <property type="match status" value="1"/>
</dbReference>
<evidence type="ECO:0000313" key="2">
    <source>
        <dbReference type="EMBL" id="VUZ84778.1"/>
    </source>
</evidence>
<dbReference type="PANTHER" id="PTHR43377">
    <property type="entry name" value="BILIVERDIN REDUCTASE A"/>
    <property type="match status" value="1"/>
</dbReference>
<dbReference type="Pfam" id="PF01408">
    <property type="entry name" value="GFO_IDH_MocA"/>
    <property type="match status" value="1"/>
</dbReference>
<accession>A0A564ZJQ3</accession>
<dbReference type="GO" id="GO:0000166">
    <property type="term" value="F:nucleotide binding"/>
    <property type="evidence" value="ECO:0007669"/>
    <property type="project" value="InterPro"/>
</dbReference>
<dbReference type="EMBL" id="CABIKM010000017">
    <property type="protein sequence ID" value="VUZ84778.1"/>
    <property type="molecule type" value="Genomic_DNA"/>
</dbReference>
<dbReference type="AlphaFoldDB" id="A0A564ZJQ3"/>
<evidence type="ECO:0000313" key="3">
    <source>
        <dbReference type="Proteomes" id="UP000334340"/>
    </source>
</evidence>
<dbReference type="Gene3D" id="3.30.360.10">
    <property type="entry name" value="Dihydrodipicolinate Reductase, domain 2"/>
    <property type="match status" value="1"/>
</dbReference>
<feature type="domain" description="Gfo/Idh/MocA-like oxidoreductase N-terminal" evidence="1">
    <location>
        <begin position="64"/>
        <end position="176"/>
    </location>
</feature>
<name>A0A564ZJQ3_9BACT</name>
<sequence>MSMDYTEANFLFKLKKAARYIRLYGISRTLAKIRAQYHMKAVASFEGSRWINPNCRNPDSPERNVAMIGCGNYAFSTIAYYINKCNRGLLRCVFDIQKSRAMSLCKAHGGAFAVTDWQEIVADPQVKIVFIASNHASHAEYAVACIGAGKCVHIEKPHVVSQEQLDWLTIALAHNSKSKVFLGFNRPRSVLFRQLQELLAKESGPVMINWFVAGHEIPDGHWYFDEKEGGRVLGNLCHWTDLALHLVTMEKAFPCTIVPSAPIGAKSDFVSSVIFADQSCATFTFSAKGHTFEGVREVLNIHKGNVLANLTDFQRLTVEVVDRKIVTRLRHRDHGHEANIVHSLAGANEDGVPGEDMAYIIATAKFFLAVRQAIDSGEKVVVSREDIGGVVPRLIKL</sequence>
<dbReference type="PANTHER" id="PTHR43377:SF1">
    <property type="entry name" value="BILIVERDIN REDUCTASE A"/>
    <property type="match status" value="1"/>
</dbReference>
<dbReference type="Proteomes" id="UP000334340">
    <property type="component" value="Unassembled WGS sequence"/>
</dbReference>
<dbReference type="InterPro" id="IPR036291">
    <property type="entry name" value="NAD(P)-bd_dom_sf"/>
</dbReference>
<dbReference type="Gene3D" id="3.40.50.720">
    <property type="entry name" value="NAD(P)-binding Rossmann-like Domain"/>
    <property type="match status" value="1"/>
</dbReference>
<dbReference type="InterPro" id="IPR051450">
    <property type="entry name" value="Gfo/Idh/MocA_Oxidoreductases"/>
</dbReference>
<keyword evidence="3" id="KW-1185">Reference proteome</keyword>
<reference evidence="2 3" key="1">
    <citation type="submission" date="2019-07" db="EMBL/GenBank/DDBJ databases">
        <authorList>
            <person name="Cremers G."/>
        </authorList>
    </citation>
    <scope>NUCLEOTIDE SEQUENCE [LARGE SCALE GENOMIC DNA]</scope>
</reference>
<protein>
    <submittedName>
        <fullName evidence="2">LmbZ</fullName>
    </submittedName>
</protein>
<proteinExistence type="predicted"/>
<evidence type="ECO:0000259" key="1">
    <source>
        <dbReference type="Pfam" id="PF01408"/>
    </source>
</evidence>
<organism evidence="2 3">
    <name type="scientific">Candidatus Methylomirabilis lanthanidiphila</name>
    <dbReference type="NCBI Taxonomy" id="2211376"/>
    <lineage>
        <taxon>Bacteria</taxon>
        <taxon>Candidatus Methylomirabilota</taxon>
        <taxon>Candidatus Methylomirabilia</taxon>
        <taxon>Candidatus Methylomirabilales</taxon>
        <taxon>Candidatus Methylomirabilaceae</taxon>
        <taxon>Candidatus Methylomirabilis</taxon>
    </lineage>
</organism>
<dbReference type="InterPro" id="IPR000683">
    <property type="entry name" value="Gfo/Idh/MocA-like_OxRdtase_N"/>
</dbReference>
<gene>
    <name evidence="2" type="ORF">MELA_01152</name>
</gene>